<reference evidence="2" key="1">
    <citation type="journal article" date="2023" name="Plant J.">
        <title>The genome of the king protea, Protea cynaroides.</title>
        <authorList>
            <person name="Chang J."/>
            <person name="Duong T.A."/>
            <person name="Schoeman C."/>
            <person name="Ma X."/>
            <person name="Roodt D."/>
            <person name="Barker N."/>
            <person name="Li Z."/>
            <person name="Van de Peer Y."/>
            <person name="Mizrachi E."/>
        </authorList>
    </citation>
    <scope>NUCLEOTIDE SEQUENCE</scope>
    <source>
        <tissue evidence="2">Young leaves</tissue>
    </source>
</reference>
<dbReference type="Proteomes" id="UP001141806">
    <property type="component" value="Unassembled WGS sequence"/>
</dbReference>
<proteinExistence type="predicted"/>
<evidence type="ECO:0000256" key="1">
    <source>
        <dbReference type="SAM" id="MobiDB-lite"/>
    </source>
</evidence>
<name>A0A9Q0JYJ0_9MAGN</name>
<dbReference type="EMBL" id="JAMYWD010000011">
    <property type="protein sequence ID" value="KAJ4955340.1"/>
    <property type="molecule type" value="Genomic_DNA"/>
</dbReference>
<sequence length="113" mass="12169">MHEEGNPGADSLTMREADAGKGLENTGLTGRLVADSNNCRELDTFLQDLLSDEVCQLRQGAVKFVHCRSIFTCGGKMPGSGSFGTPKGILSLDMDDYEASDGINLRTLQFPVQ</sequence>
<dbReference type="AlphaFoldDB" id="A0A9Q0JYJ0"/>
<feature type="region of interest" description="Disordered" evidence="1">
    <location>
        <begin position="1"/>
        <end position="29"/>
    </location>
</feature>
<organism evidence="2 3">
    <name type="scientific">Protea cynaroides</name>
    <dbReference type="NCBI Taxonomy" id="273540"/>
    <lineage>
        <taxon>Eukaryota</taxon>
        <taxon>Viridiplantae</taxon>
        <taxon>Streptophyta</taxon>
        <taxon>Embryophyta</taxon>
        <taxon>Tracheophyta</taxon>
        <taxon>Spermatophyta</taxon>
        <taxon>Magnoliopsida</taxon>
        <taxon>Proteales</taxon>
        <taxon>Proteaceae</taxon>
        <taxon>Protea</taxon>
    </lineage>
</organism>
<accession>A0A9Q0JYJ0</accession>
<gene>
    <name evidence="2" type="ORF">NE237_012123</name>
</gene>
<evidence type="ECO:0000313" key="3">
    <source>
        <dbReference type="Proteomes" id="UP001141806"/>
    </source>
</evidence>
<protein>
    <submittedName>
        <fullName evidence="2">Uncharacterized protein</fullName>
    </submittedName>
</protein>
<comment type="caution">
    <text evidence="2">The sequence shown here is derived from an EMBL/GenBank/DDBJ whole genome shotgun (WGS) entry which is preliminary data.</text>
</comment>
<evidence type="ECO:0000313" key="2">
    <source>
        <dbReference type="EMBL" id="KAJ4955340.1"/>
    </source>
</evidence>
<keyword evidence="3" id="KW-1185">Reference proteome</keyword>